<keyword evidence="2" id="KW-1185">Reference proteome</keyword>
<protein>
    <submittedName>
        <fullName evidence="1">Uncharacterized protein</fullName>
    </submittedName>
</protein>
<comment type="caution">
    <text evidence="1">The sequence shown here is derived from an EMBL/GenBank/DDBJ whole genome shotgun (WGS) entry which is preliminary data.</text>
</comment>
<name>A0AAV9ASN4_ACOGR</name>
<reference evidence="1" key="2">
    <citation type="submission" date="2023-06" db="EMBL/GenBank/DDBJ databases">
        <authorList>
            <person name="Ma L."/>
            <person name="Liu K.-W."/>
            <person name="Li Z."/>
            <person name="Hsiao Y.-Y."/>
            <person name="Qi Y."/>
            <person name="Fu T."/>
            <person name="Tang G."/>
            <person name="Zhang D."/>
            <person name="Sun W.-H."/>
            <person name="Liu D.-K."/>
            <person name="Li Y."/>
            <person name="Chen G.-Z."/>
            <person name="Liu X.-D."/>
            <person name="Liao X.-Y."/>
            <person name="Jiang Y.-T."/>
            <person name="Yu X."/>
            <person name="Hao Y."/>
            <person name="Huang J."/>
            <person name="Zhao X.-W."/>
            <person name="Ke S."/>
            <person name="Chen Y.-Y."/>
            <person name="Wu W.-L."/>
            <person name="Hsu J.-L."/>
            <person name="Lin Y.-F."/>
            <person name="Huang M.-D."/>
            <person name="Li C.-Y."/>
            <person name="Huang L."/>
            <person name="Wang Z.-W."/>
            <person name="Zhao X."/>
            <person name="Zhong W.-Y."/>
            <person name="Peng D.-H."/>
            <person name="Ahmad S."/>
            <person name="Lan S."/>
            <person name="Zhang J.-S."/>
            <person name="Tsai W.-C."/>
            <person name="Van De Peer Y."/>
            <person name="Liu Z.-J."/>
        </authorList>
    </citation>
    <scope>NUCLEOTIDE SEQUENCE</scope>
    <source>
        <strain evidence="1">SCP</strain>
        <tissue evidence="1">Leaves</tissue>
    </source>
</reference>
<dbReference type="Proteomes" id="UP001179952">
    <property type="component" value="Unassembled WGS sequence"/>
</dbReference>
<evidence type="ECO:0000313" key="2">
    <source>
        <dbReference type="Proteomes" id="UP001179952"/>
    </source>
</evidence>
<evidence type="ECO:0000313" key="1">
    <source>
        <dbReference type="EMBL" id="KAK1267107.1"/>
    </source>
</evidence>
<sequence length="89" mass="10336">MPDIHCERHLVEKICRCYIVDDKFVFAGITCNLSKEEIALITGLPFRGKAIDLKSKKTSDFRLLNKHFRESKALHKKDLRGSKEEMSEK</sequence>
<dbReference type="EMBL" id="JAUJYN010000007">
    <property type="protein sequence ID" value="KAK1267107.1"/>
    <property type="molecule type" value="Genomic_DNA"/>
</dbReference>
<accession>A0AAV9ASN4</accession>
<gene>
    <name evidence="1" type="ORF">QJS04_geneDACA002525</name>
</gene>
<proteinExistence type="predicted"/>
<reference evidence="1" key="1">
    <citation type="journal article" date="2023" name="Nat. Commun.">
        <title>Diploid and tetraploid genomes of Acorus and the evolution of monocots.</title>
        <authorList>
            <person name="Ma L."/>
            <person name="Liu K.W."/>
            <person name="Li Z."/>
            <person name="Hsiao Y.Y."/>
            <person name="Qi Y."/>
            <person name="Fu T."/>
            <person name="Tang G.D."/>
            <person name="Zhang D."/>
            <person name="Sun W.H."/>
            <person name="Liu D.K."/>
            <person name="Li Y."/>
            <person name="Chen G.Z."/>
            <person name="Liu X.D."/>
            <person name="Liao X.Y."/>
            <person name="Jiang Y.T."/>
            <person name="Yu X."/>
            <person name="Hao Y."/>
            <person name="Huang J."/>
            <person name="Zhao X.W."/>
            <person name="Ke S."/>
            <person name="Chen Y.Y."/>
            <person name="Wu W.L."/>
            <person name="Hsu J.L."/>
            <person name="Lin Y.F."/>
            <person name="Huang M.D."/>
            <person name="Li C.Y."/>
            <person name="Huang L."/>
            <person name="Wang Z.W."/>
            <person name="Zhao X."/>
            <person name="Zhong W.Y."/>
            <person name="Peng D.H."/>
            <person name="Ahmad S."/>
            <person name="Lan S."/>
            <person name="Zhang J.S."/>
            <person name="Tsai W.C."/>
            <person name="Van de Peer Y."/>
            <person name="Liu Z.J."/>
        </authorList>
    </citation>
    <scope>NUCLEOTIDE SEQUENCE</scope>
    <source>
        <strain evidence="1">SCP</strain>
    </source>
</reference>
<organism evidence="1 2">
    <name type="scientific">Acorus gramineus</name>
    <name type="common">Dwarf sweet flag</name>
    <dbReference type="NCBI Taxonomy" id="55184"/>
    <lineage>
        <taxon>Eukaryota</taxon>
        <taxon>Viridiplantae</taxon>
        <taxon>Streptophyta</taxon>
        <taxon>Embryophyta</taxon>
        <taxon>Tracheophyta</taxon>
        <taxon>Spermatophyta</taxon>
        <taxon>Magnoliopsida</taxon>
        <taxon>Liliopsida</taxon>
        <taxon>Acoraceae</taxon>
        <taxon>Acorus</taxon>
    </lineage>
</organism>
<dbReference type="AlphaFoldDB" id="A0AAV9ASN4"/>